<dbReference type="Pfam" id="PF03097">
    <property type="entry name" value="BRO1"/>
    <property type="match status" value="1"/>
</dbReference>
<dbReference type="PANTHER" id="PTHR23030:SF30">
    <property type="entry name" value="TYROSINE-PROTEIN PHOSPHATASE NON-RECEPTOR TYPE 23"/>
    <property type="match status" value="1"/>
</dbReference>
<dbReference type="VEuPathDB" id="FungiDB:DD237_001280"/>
<feature type="domain" description="BRO1" evidence="1">
    <location>
        <begin position="1"/>
        <end position="129"/>
    </location>
</feature>
<evidence type="ECO:0000259" key="1">
    <source>
        <dbReference type="PROSITE" id="PS51180"/>
    </source>
</evidence>
<dbReference type="EMBL" id="QKXF01000113">
    <property type="protein sequence ID" value="RQM16595.1"/>
    <property type="molecule type" value="Genomic_DNA"/>
</dbReference>
<comment type="caution">
    <text evidence="2">The sequence shown here is derived from an EMBL/GenBank/DDBJ whole genome shotgun (WGS) entry which is preliminary data.</text>
</comment>
<organism evidence="2 3">
    <name type="scientific">Peronospora effusa</name>
    <dbReference type="NCBI Taxonomy" id="542832"/>
    <lineage>
        <taxon>Eukaryota</taxon>
        <taxon>Sar</taxon>
        <taxon>Stramenopiles</taxon>
        <taxon>Oomycota</taxon>
        <taxon>Peronosporomycetes</taxon>
        <taxon>Peronosporales</taxon>
        <taxon>Peronosporaceae</taxon>
        <taxon>Peronospora</taxon>
    </lineage>
</organism>
<accession>A0A425CHZ6</accession>
<name>A0A425CHZ6_9STRA</name>
<protein>
    <recommendedName>
        <fullName evidence="1">BRO1 domain-containing protein</fullName>
    </recommendedName>
</protein>
<dbReference type="GO" id="GO:0043328">
    <property type="term" value="P:protein transport to vacuole involved in ubiquitin-dependent protein catabolic process via the multivesicular body sorting pathway"/>
    <property type="evidence" value="ECO:0007669"/>
    <property type="project" value="TreeGrafter"/>
</dbReference>
<gene>
    <name evidence="2" type="ORF">DD237_001280</name>
</gene>
<dbReference type="PANTHER" id="PTHR23030">
    <property type="entry name" value="PCD6 INTERACTING PROTEIN-RELATED"/>
    <property type="match status" value="1"/>
</dbReference>
<evidence type="ECO:0000313" key="2">
    <source>
        <dbReference type="EMBL" id="RQM16595.1"/>
    </source>
</evidence>
<dbReference type="PROSITE" id="PS51180">
    <property type="entry name" value="BRO1"/>
    <property type="match status" value="1"/>
</dbReference>
<dbReference type="AlphaFoldDB" id="A0A425CHZ6"/>
<evidence type="ECO:0000313" key="3">
    <source>
        <dbReference type="Proteomes" id="UP000286097"/>
    </source>
</evidence>
<dbReference type="Proteomes" id="UP000286097">
    <property type="component" value="Unassembled WGS sequence"/>
</dbReference>
<dbReference type="InterPro" id="IPR038499">
    <property type="entry name" value="BRO1_sf"/>
</dbReference>
<proteinExistence type="predicted"/>
<sequence>MEQRFPCNGDASSTRTPLQLQFTWTDSFCPRKKSTQTGISFEKAAVMFNIGALESQLGVQTDRSTVEGLKLACHHFMRAAGAFKEVKDKIIEQTLGIGTPDMSAEGLGLLTYLMLAQAQACFYEKAIKD</sequence>
<dbReference type="GO" id="GO:0005768">
    <property type="term" value="C:endosome"/>
    <property type="evidence" value="ECO:0007669"/>
    <property type="project" value="TreeGrafter"/>
</dbReference>
<dbReference type="Gene3D" id="1.25.40.280">
    <property type="entry name" value="alix/aip1 like domains"/>
    <property type="match status" value="1"/>
</dbReference>
<dbReference type="InterPro" id="IPR004328">
    <property type="entry name" value="BRO1_dom"/>
</dbReference>
<reference evidence="2 3" key="1">
    <citation type="submission" date="2018-06" db="EMBL/GenBank/DDBJ databases">
        <title>Comparative genomics of downy mildews reveals potential adaptations to biotrophy.</title>
        <authorList>
            <person name="Fletcher K."/>
            <person name="Klosterman S.J."/>
            <person name="Derevnina L."/>
            <person name="Martin F."/>
            <person name="Koike S."/>
            <person name="Reyes Chin-Wo S."/>
            <person name="Mou B."/>
            <person name="Michelmore R."/>
        </authorList>
    </citation>
    <scope>NUCLEOTIDE SEQUENCE [LARGE SCALE GENOMIC DNA]</scope>
    <source>
        <strain evidence="2 3">R13</strain>
    </source>
</reference>